<dbReference type="CDD" id="cd00093">
    <property type="entry name" value="HTH_XRE"/>
    <property type="match status" value="1"/>
</dbReference>
<reference evidence="3 4" key="1">
    <citation type="submission" date="2018-03" db="EMBL/GenBank/DDBJ databases">
        <title>Genomic Encyclopedia of Type Strains, Phase III (KMG-III): the genomes of soil and plant-associated and newly described type strains.</title>
        <authorList>
            <person name="Whitman W."/>
        </authorList>
    </citation>
    <scope>NUCLEOTIDE SEQUENCE [LARGE SCALE GENOMIC DNA]</scope>
    <source>
        <strain evidence="3 4">CGMCC 1.12700</strain>
    </source>
</reference>
<dbReference type="PANTHER" id="PTHR46797">
    <property type="entry name" value="HTH-TYPE TRANSCRIPTIONAL REGULATOR"/>
    <property type="match status" value="1"/>
</dbReference>
<dbReference type="AlphaFoldDB" id="A0A2P8CVV0"/>
<evidence type="ECO:0000313" key="4">
    <source>
        <dbReference type="Proteomes" id="UP000240572"/>
    </source>
</evidence>
<dbReference type="InterPro" id="IPR010982">
    <property type="entry name" value="Lambda_DNA-bd_dom_sf"/>
</dbReference>
<evidence type="ECO:0000313" key="3">
    <source>
        <dbReference type="EMBL" id="PSK89103.1"/>
    </source>
</evidence>
<dbReference type="SUPFAM" id="SSF47413">
    <property type="entry name" value="lambda repressor-like DNA-binding domains"/>
    <property type="match status" value="1"/>
</dbReference>
<dbReference type="RefSeq" id="WP_181358591.1">
    <property type="nucleotide sequence ID" value="NZ_PYGD01000013.1"/>
</dbReference>
<dbReference type="InterPro" id="IPR050807">
    <property type="entry name" value="TransReg_Diox_bact_type"/>
</dbReference>
<comment type="caution">
    <text evidence="3">The sequence shown here is derived from an EMBL/GenBank/DDBJ whole genome shotgun (WGS) entry which is preliminary data.</text>
</comment>
<gene>
    <name evidence="3" type="ORF">B0I18_113115</name>
</gene>
<dbReference type="Proteomes" id="UP000240572">
    <property type="component" value="Unassembled WGS sequence"/>
</dbReference>
<organism evidence="3 4">
    <name type="scientific">Taibaiella chishuiensis</name>
    <dbReference type="NCBI Taxonomy" id="1434707"/>
    <lineage>
        <taxon>Bacteria</taxon>
        <taxon>Pseudomonadati</taxon>
        <taxon>Bacteroidota</taxon>
        <taxon>Chitinophagia</taxon>
        <taxon>Chitinophagales</taxon>
        <taxon>Chitinophagaceae</taxon>
        <taxon>Taibaiella</taxon>
    </lineage>
</organism>
<evidence type="ECO:0000259" key="2">
    <source>
        <dbReference type="PROSITE" id="PS50943"/>
    </source>
</evidence>
<dbReference type="GO" id="GO:0003677">
    <property type="term" value="F:DNA binding"/>
    <property type="evidence" value="ECO:0007669"/>
    <property type="project" value="UniProtKB-KW"/>
</dbReference>
<dbReference type="Gene3D" id="1.10.260.40">
    <property type="entry name" value="lambda repressor-like DNA-binding domains"/>
    <property type="match status" value="1"/>
</dbReference>
<dbReference type="PROSITE" id="PS50943">
    <property type="entry name" value="HTH_CROC1"/>
    <property type="match status" value="1"/>
</dbReference>
<dbReference type="GO" id="GO:0005829">
    <property type="term" value="C:cytosol"/>
    <property type="evidence" value="ECO:0007669"/>
    <property type="project" value="TreeGrafter"/>
</dbReference>
<dbReference type="SMART" id="SM00530">
    <property type="entry name" value="HTH_XRE"/>
    <property type="match status" value="1"/>
</dbReference>
<proteinExistence type="predicted"/>
<feature type="domain" description="HTH cro/C1-type" evidence="2">
    <location>
        <begin position="16"/>
        <end position="69"/>
    </location>
</feature>
<keyword evidence="4" id="KW-1185">Reference proteome</keyword>
<accession>A0A2P8CVV0</accession>
<name>A0A2P8CVV0_9BACT</name>
<sequence>MNKLFGERKRKIGQRIRKLRTSLNLTQKELAEQIFVSVGTIRAIETGEGFTGDYLLAIAHFFGMELAELVDYYAEIPDVSQLREHMAAYHLYYQSEIDEKLLHHAPRLKQLVQTRLSRSLFLQEPRRVSEIMRYIEAQYNLRFTSSALSQALINAVNAGILQRSKTGFKNYGYQSLLPPETTT</sequence>
<keyword evidence="1" id="KW-0238">DNA-binding</keyword>
<dbReference type="PANTHER" id="PTHR46797:SF1">
    <property type="entry name" value="METHYLPHOSPHONATE SYNTHASE"/>
    <property type="match status" value="1"/>
</dbReference>
<protein>
    <submittedName>
        <fullName evidence="3">Helix-turn-helix protein</fullName>
    </submittedName>
</protein>
<evidence type="ECO:0000256" key="1">
    <source>
        <dbReference type="ARBA" id="ARBA00023125"/>
    </source>
</evidence>
<dbReference type="GO" id="GO:0003700">
    <property type="term" value="F:DNA-binding transcription factor activity"/>
    <property type="evidence" value="ECO:0007669"/>
    <property type="project" value="TreeGrafter"/>
</dbReference>
<dbReference type="InterPro" id="IPR001387">
    <property type="entry name" value="Cro/C1-type_HTH"/>
</dbReference>
<dbReference type="Pfam" id="PF01381">
    <property type="entry name" value="HTH_3"/>
    <property type="match status" value="1"/>
</dbReference>
<dbReference type="EMBL" id="PYGD01000013">
    <property type="protein sequence ID" value="PSK89103.1"/>
    <property type="molecule type" value="Genomic_DNA"/>
</dbReference>